<sequence>MHQDDLYEKLNSFSISSNEDKLTQAMNRAHISSPASSSAPFTFNLPSLPQQPQPQQQTSRPPQTQQPTIYSEDVQNKTDYIGNKTTSDWDPAAKSNWDSNSAANQHGDTQDGWGEGPPSYTSISQGTYFGFNSTIQPSGPVASLTPQLNANTQAFNRYKNTPVSFISAAKEAANDNNNQ</sequence>
<feature type="region of interest" description="Disordered" evidence="1">
    <location>
        <begin position="24"/>
        <end position="126"/>
    </location>
</feature>
<evidence type="ECO:0000313" key="3">
    <source>
        <dbReference type="Proteomes" id="UP000054107"/>
    </source>
</evidence>
<dbReference type="OrthoDB" id="2375101at2759"/>
<keyword evidence="3" id="KW-1185">Reference proteome</keyword>
<accession>A0A0B7NKH3</accession>
<dbReference type="AlphaFoldDB" id="A0A0B7NKH3"/>
<feature type="compositionally biased region" description="Polar residues" evidence="1">
    <location>
        <begin position="96"/>
        <end position="107"/>
    </location>
</feature>
<protein>
    <submittedName>
        <fullName evidence="2">Uncharacterized protein</fullName>
    </submittedName>
</protein>
<evidence type="ECO:0000313" key="2">
    <source>
        <dbReference type="EMBL" id="CEP15994.1"/>
    </source>
</evidence>
<organism evidence="2 3">
    <name type="scientific">Parasitella parasitica</name>
    <dbReference type="NCBI Taxonomy" id="35722"/>
    <lineage>
        <taxon>Eukaryota</taxon>
        <taxon>Fungi</taxon>
        <taxon>Fungi incertae sedis</taxon>
        <taxon>Mucoromycota</taxon>
        <taxon>Mucoromycotina</taxon>
        <taxon>Mucoromycetes</taxon>
        <taxon>Mucorales</taxon>
        <taxon>Mucorineae</taxon>
        <taxon>Mucoraceae</taxon>
        <taxon>Parasitella</taxon>
    </lineage>
</organism>
<proteinExistence type="predicted"/>
<evidence type="ECO:0000256" key="1">
    <source>
        <dbReference type="SAM" id="MobiDB-lite"/>
    </source>
</evidence>
<dbReference type="EMBL" id="LN732826">
    <property type="protein sequence ID" value="CEP15994.1"/>
    <property type="molecule type" value="Genomic_DNA"/>
</dbReference>
<feature type="compositionally biased region" description="Low complexity" evidence="1">
    <location>
        <begin position="32"/>
        <end position="67"/>
    </location>
</feature>
<gene>
    <name evidence="2" type="primary">PARPA_10248.1 scaffold 40051</name>
</gene>
<reference evidence="2 3" key="1">
    <citation type="submission" date="2014-09" db="EMBL/GenBank/DDBJ databases">
        <authorList>
            <person name="Ellenberger Sabrina"/>
        </authorList>
    </citation>
    <scope>NUCLEOTIDE SEQUENCE [LARGE SCALE GENOMIC DNA]</scope>
    <source>
        <strain evidence="2 3">CBS 412.66</strain>
    </source>
</reference>
<name>A0A0B7NKH3_9FUNG</name>
<dbReference type="Proteomes" id="UP000054107">
    <property type="component" value="Unassembled WGS sequence"/>
</dbReference>